<dbReference type="GO" id="GO:0006351">
    <property type="term" value="P:DNA-templated transcription"/>
    <property type="evidence" value="ECO:0007669"/>
    <property type="project" value="TreeGrafter"/>
</dbReference>
<evidence type="ECO:0000256" key="3">
    <source>
        <dbReference type="ARBA" id="ARBA00023125"/>
    </source>
</evidence>
<dbReference type="RefSeq" id="WP_142893016.1">
    <property type="nucleotide sequence ID" value="NZ_ML660162.1"/>
</dbReference>
<evidence type="ECO:0000256" key="4">
    <source>
        <dbReference type="ARBA" id="ARBA00023163"/>
    </source>
</evidence>
<protein>
    <submittedName>
        <fullName evidence="6">LysR family transcriptional regulator</fullName>
    </submittedName>
</protein>
<accession>A0A545UGA6</accession>
<dbReference type="Pfam" id="PF03466">
    <property type="entry name" value="LysR_substrate"/>
    <property type="match status" value="1"/>
</dbReference>
<dbReference type="PANTHER" id="PTHR30537:SF68">
    <property type="entry name" value="TRANSCRIPTIONAL REGULATOR-RELATED"/>
    <property type="match status" value="1"/>
</dbReference>
<comment type="similarity">
    <text evidence="1">Belongs to the LysR transcriptional regulatory family.</text>
</comment>
<dbReference type="FunFam" id="1.10.10.10:FF:000001">
    <property type="entry name" value="LysR family transcriptional regulator"/>
    <property type="match status" value="1"/>
</dbReference>
<dbReference type="PROSITE" id="PS50931">
    <property type="entry name" value="HTH_LYSR"/>
    <property type="match status" value="1"/>
</dbReference>
<dbReference type="GO" id="GO:0043565">
    <property type="term" value="F:sequence-specific DNA binding"/>
    <property type="evidence" value="ECO:0007669"/>
    <property type="project" value="TreeGrafter"/>
</dbReference>
<keyword evidence="4" id="KW-0804">Transcription</keyword>
<name>A0A545UGA6_9GAMM</name>
<dbReference type="InterPro" id="IPR036388">
    <property type="entry name" value="WH-like_DNA-bd_sf"/>
</dbReference>
<proteinExistence type="inferred from homology"/>
<dbReference type="AlphaFoldDB" id="A0A545UGA6"/>
<dbReference type="InterPro" id="IPR036390">
    <property type="entry name" value="WH_DNA-bd_sf"/>
</dbReference>
<feature type="domain" description="HTH lysR-type" evidence="5">
    <location>
        <begin position="1"/>
        <end position="59"/>
    </location>
</feature>
<keyword evidence="3" id="KW-0238">DNA-binding</keyword>
<dbReference type="GO" id="GO:0003700">
    <property type="term" value="F:DNA-binding transcription factor activity"/>
    <property type="evidence" value="ECO:0007669"/>
    <property type="project" value="InterPro"/>
</dbReference>
<sequence>MANLNDMMVFASVVDKGSFTAAANAYELPKSNISRKVSRLEEHLGVRLLERSTRKLHLTEIGEIYYRHCVRIQEEIESARLSIDKMAASPIGQLNICASITVGQNFISRHLHGFQQKYPQVTLNLQLTNRRVDVIEEGFDLVLRVGDLKDSNLVARRLCQSELMLFASPEYLKRKPKLTNPDALSHHQCLHASTVSQKPQWRLLKNQAENNKKESIVDFKPAFICDDFTVLRKMAINGAGIARLPSYICRQAINERKLVRVLPDWAFKTVDIYALFPSHKGATPKVRVFIDYLIESLKH</sequence>
<organism evidence="6 7">
    <name type="scientific">Aliikangiella coralliicola</name>
    <dbReference type="NCBI Taxonomy" id="2592383"/>
    <lineage>
        <taxon>Bacteria</taxon>
        <taxon>Pseudomonadati</taxon>
        <taxon>Pseudomonadota</taxon>
        <taxon>Gammaproteobacteria</taxon>
        <taxon>Oceanospirillales</taxon>
        <taxon>Pleioneaceae</taxon>
        <taxon>Aliikangiella</taxon>
    </lineage>
</organism>
<evidence type="ECO:0000313" key="6">
    <source>
        <dbReference type="EMBL" id="TQV88508.1"/>
    </source>
</evidence>
<dbReference type="InterPro" id="IPR058163">
    <property type="entry name" value="LysR-type_TF_proteobact-type"/>
</dbReference>
<comment type="caution">
    <text evidence="6">The sequence shown here is derived from an EMBL/GenBank/DDBJ whole genome shotgun (WGS) entry which is preliminary data.</text>
</comment>
<evidence type="ECO:0000313" key="7">
    <source>
        <dbReference type="Proteomes" id="UP000315439"/>
    </source>
</evidence>
<dbReference type="InterPro" id="IPR005119">
    <property type="entry name" value="LysR_subst-bd"/>
</dbReference>
<evidence type="ECO:0000259" key="5">
    <source>
        <dbReference type="PROSITE" id="PS50931"/>
    </source>
</evidence>
<reference evidence="6 7" key="1">
    <citation type="submission" date="2019-07" db="EMBL/GenBank/DDBJ databases">
        <title>Draft genome for Aliikangiella sp. M105.</title>
        <authorList>
            <person name="Wang G."/>
        </authorList>
    </citation>
    <scope>NUCLEOTIDE SEQUENCE [LARGE SCALE GENOMIC DNA]</scope>
    <source>
        <strain evidence="6 7">M105</strain>
    </source>
</reference>
<dbReference type="CDD" id="cd08422">
    <property type="entry name" value="PBP2_CrgA_like"/>
    <property type="match status" value="1"/>
</dbReference>
<dbReference type="InterPro" id="IPR000847">
    <property type="entry name" value="LysR_HTH_N"/>
</dbReference>
<dbReference type="EMBL" id="VIKS01000004">
    <property type="protein sequence ID" value="TQV88508.1"/>
    <property type="molecule type" value="Genomic_DNA"/>
</dbReference>
<dbReference type="Gene3D" id="3.40.190.290">
    <property type="match status" value="1"/>
</dbReference>
<dbReference type="Proteomes" id="UP000315439">
    <property type="component" value="Unassembled WGS sequence"/>
</dbReference>
<keyword evidence="7" id="KW-1185">Reference proteome</keyword>
<dbReference type="Gene3D" id="1.10.10.10">
    <property type="entry name" value="Winged helix-like DNA-binding domain superfamily/Winged helix DNA-binding domain"/>
    <property type="match status" value="1"/>
</dbReference>
<dbReference type="PANTHER" id="PTHR30537">
    <property type="entry name" value="HTH-TYPE TRANSCRIPTIONAL REGULATOR"/>
    <property type="match status" value="1"/>
</dbReference>
<dbReference type="SUPFAM" id="SSF53850">
    <property type="entry name" value="Periplasmic binding protein-like II"/>
    <property type="match status" value="1"/>
</dbReference>
<gene>
    <name evidence="6" type="ORF">FLL46_08275</name>
</gene>
<dbReference type="SUPFAM" id="SSF46785">
    <property type="entry name" value="Winged helix' DNA-binding domain"/>
    <property type="match status" value="1"/>
</dbReference>
<dbReference type="Pfam" id="PF00126">
    <property type="entry name" value="HTH_1"/>
    <property type="match status" value="1"/>
</dbReference>
<dbReference type="OrthoDB" id="9815676at2"/>
<evidence type="ECO:0000256" key="1">
    <source>
        <dbReference type="ARBA" id="ARBA00009437"/>
    </source>
</evidence>
<keyword evidence="2" id="KW-0805">Transcription regulation</keyword>
<evidence type="ECO:0000256" key="2">
    <source>
        <dbReference type="ARBA" id="ARBA00023015"/>
    </source>
</evidence>